<reference evidence="2 3" key="1">
    <citation type="submission" date="2024-02" db="EMBL/GenBank/DDBJ databases">
        <title>De novo assembly and annotation of 12 fungi associated with fruit tree decline syndrome in Ontario, Canada.</title>
        <authorList>
            <person name="Sulman M."/>
            <person name="Ellouze W."/>
            <person name="Ilyukhin E."/>
        </authorList>
    </citation>
    <scope>NUCLEOTIDE SEQUENCE [LARGE SCALE GENOMIC DNA]</scope>
    <source>
        <strain evidence="2 3">M97-236</strain>
    </source>
</reference>
<protein>
    <submittedName>
        <fullName evidence="2">Uncharacterized protein</fullName>
    </submittedName>
</protein>
<dbReference type="Gene3D" id="3.50.50.60">
    <property type="entry name" value="FAD/NAD(P)-binding domain"/>
    <property type="match status" value="2"/>
</dbReference>
<keyword evidence="1" id="KW-0812">Transmembrane</keyword>
<evidence type="ECO:0000313" key="3">
    <source>
        <dbReference type="Proteomes" id="UP001521222"/>
    </source>
</evidence>
<dbReference type="InterPro" id="IPR050562">
    <property type="entry name" value="FAD_mOase_fung"/>
</dbReference>
<evidence type="ECO:0000313" key="2">
    <source>
        <dbReference type="EMBL" id="KAL1611283.1"/>
    </source>
</evidence>
<comment type="caution">
    <text evidence="2">The sequence shown here is derived from an EMBL/GenBank/DDBJ whole genome shotgun (WGS) entry which is preliminary data.</text>
</comment>
<gene>
    <name evidence="2" type="ORF">SLS59_000001</name>
</gene>
<dbReference type="SUPFAM" id="SSF51905">
    <property type="entry name" value="FAD/NAD(P)-binding domain"/>
    <property type="match status" value="1"/>
</dbReference>
<organism evidence="2 3">
    <name type="scientific">Nothophoma quercina</name>
    <dbReference type="NCBI Taxonomy" id="749835"/>
    <lineage>
        <taxon>Eukaryota</taxon>
        <taxon>Fungi</taxon>
        <taxon>Dikarya</taxon>
        <taxon>Ascomycota</taxon>
        <taxon>Pezizomycotina</taxon>
        <taxon>Dothideomycetes</taxon>
        <taxon>Pleosporomycetidae</taxon>
        <taxon>Pleosporales</taxon>
        <taxon>Pleosporineae</taxon>
        <taxon>Didymellaceae</taxon>
        <taxon>Nothophoma</taxon>
    </lineage>
</organism>
<dbReference type="InterPro" id="IPR036188">
    <property type="entry name" value="FAD/NAD-bd_sf"/>
</dbReference>
<sequence length="585" mass="64191">MPPRIPVRASWASSASSAPANCLQARHFSSTPAAMALGPQSPNYIEVPKPAQPTFPLEPNVKGHLPIPRDIFNTRNKHPKESDVFLRKSTKDAKDRKAPGPFSRDADFRLYKQRLADARKEALKEGVKELHARKVTSEAQHLERIQKSGELRTKLAMAPRRDVDMLTETSVSKGVRDFLSDSLPTANKNVEARRRAYQRKQAAQQAVRESRLHDLYVNARTFIVSEEQLDAAIEDTFGTDENPIGWNYKGASGPRAEGSFDGLSPWAGPMPEGVGDMMHKLRGGEGVGLATERVQKLAEKLTGGKIIAGLALANALEQAGIDCLVLEKYPIIAPDVGASICIFPNGFKILDQLGCYGRIKEVARDADSFRNVTMRNKSGNAIIEVLGASKQIEQRMDYSPVFLERRVVIQALYDNLQDKSRVHTSRGVTGFNPIGGQGGNSAIEDAACLANQLYGLERSGDKWKGSAVNAVFGKTQELRYSRVKALLRKSHFMQRLQAMDSWVMATIAKHIMPLMAGQRIVSSLCNDALGGVKLECLPRSAEAQADGPAAASTTQWMGLVVYGVLIALMCFLLNKALSLNMRHFS</sequence>
<dbReference type="CDD" id="cd23703">
    <property type="entry name" value="mS26_PET12"/>
    <property type="match status" value="1"/>
</dbReference>
<dbReference type="Proteomes" id="UP001521222">
    <property type="component" value="Unassembled WGS sequence"/>
</dbReference>
<dbReference type="InterPro" id="IPR058940">
    <property type="entry name" value="mS26_fungi"/>
</dbReference>
<name>A0ABR3S451_9PLEO</name>
<keyword evidence="3" id="KW-1185">Reference proteome</keyword>
<evidence type="ECO:0000256" key="1">
    <source>
        <dbReference type="SAM" id="Phobius"/>
    </source>
</evidence>
<dbReference type="PANTHER" id="PTHR47356:SF2">
    <property type="entry name" value="FAD-BINDING DOMAIN-CONTAINING PROTEIN-RELATED"/>
    <property type="match status" value="1"/>
</dbReference>
<dbReference type="EMBL" id="JAKIXB020000001">
    <property type="protein sequence ID" value="KAL1611283.1"/>
    <property type="molecule type" value="Genomic_DNA"/>
</dbReference>
<keyword evidence="1" id="KW-0472">Membrane</keyword>
<feature type="transmembrane region" description="Helical" evidence="1">
    <location>
        <begin position="556"/>
        <end position="577"/>
    </location>
</feature>
<dbReference type="PANTHER" id="PTHR47356">
    <property type="entry name" value="FAD-DEPENDENT MONOOXYGENASE ASQG-RELATED"/>
    <property type="match status" value="1"/>
</dbReference>
<accession>A0ABR3S451</accession>
<proteinExistence type="predicted"/>
<keyword evidence="1" id="KW-1133">Transmembrane helix</keyword>